<dbReference type="RefSeq" id="WP_346824195.1">
    <property type="nucleotide sequence ID" value="NZ_JBDKWZ010000022.1"/>
</dbReference>
<reference evidence="1 2" key="1">
    <citation type="submission" date="2024-04" db="EMBL/GenBank/DDBJ databases">
        <title>Novel genus in family Flammeovirgaceae.</title>
        <authorList>
            <person name="Nguyen T.H."/>
            <person name="Vuong T.Q."/>
            <person name="Le H."/>
            <person name="Kim S.-G."/>
        </authorList>
    </citation>
    <scope>NUCLEOTIDE SEQUENCE [LARGE SCALE GENOMIC DNA]</scope>
    <source>
        <strain evidence="1 2">JCM 23209</strain>
    </source>
</reference>
<comment type="caution">
    <text evidence="1">The sequence shown here is derived from an EMBL/GenBank/DDBJ whole genome shotgun (WGS) entry which is preliminary data.</text>
</comment>
<evidence type="ECO:0000313" key="2">
    <source>
        <dbReference type="Proteomes" id="UP001403385"/>
    </source>
</evidence>
<protein>
    <submittedName>
        <fullName evidence="1">Uncharacterized protein</fullName>
    </submittedName>
</protein>
<dbReference type="AlphaFoldDB" id="A0AAW9S2J5"/>
<accession>A0AAW9S2J5</accession>
<sequence length="83" mass="9817">MLSILQFKELSKDEKLKQILDKGIVLCSRNFANKKVFLYALDKFYVEIWFNQNMDSIENILPFTTTRCLKAYLDKIDITDGFQ</sequence>
<gene>
    <name evidence="1" type="ORF">AAG747_26090</name>
</gene>
<dbReference type="EMBL" id="JBDKWZ010000022">
    <property type="protein sequence ID" value="MEN7551414.1"/>
    <property type="molecule type" value="Genomic_DNA"/>
</dbReference>
<evidence type="ECO:0000313" key="1">
    <source>
        <dbReference type="EMBL" id="MEN7551414.1"/>
    </source>
</evidence>
<dbReference type="Proteomes" id="UP001403385">
    <property type="component" value="Unassembled WGS sequence"/>
</dbReference>
<proteinExistence type="predicted"/>
<organism evidence="1 2">
    <name type="scientific">Rapidithrix thailandica</name>
    <dbReference type="NCBI Taxonomy" id="413964"/>
    <lineage>
        <taxon>Bacteria</taxon>
        <taxon>Pseudomonadati</taxon>
        <taxon>Bacteroidota</taxon>
        <taxon>Cytophagia</taxon>
        <taxon>Cytophagales</taxon>
        <taxon>Flammeovirgaceae</taxon>
        <taxon>Rapidithrix</taxon>
    </lineage>
</organism>
<keyword evidence="2" id="KW-1185">Reference proteome</keyword>
<name>A0AAW9S2J5_9BACT</name>